<proteinExistence type="predicted"/>
<organism evidence="2 3">
    <name type="scientific">Varanus komodoensis</name>
    <name type="common">Komodo dragon</name>
    <dbReference type="NCBI Taxonomy" id="61221"/>
    <lineage>
        <taxon>Eukaryota</taxon>
        <taxon>Metazoa</taxon>
        <taxon>Chordata</taxon>
        <taxon>Craniata</taxon>
        <taxon>Vertebrata</taxon>
        <taxon>Euteleostomi</taxon>
        <taxon>Lepidosauria</taxon>
        <taxon>Squamata</taxon>
        <taxon>Bifurcata</taxon>
        <taxon>Unidentata</taxon>
        <taxon>Episquamata</taxon>
        <taxon>Toxicofera</taxon>
        <taxon>Anguimorpha</taxon>
        <taxon>Paleoanguimorpha</taxon>
        <taxon>Varanoidea</taxon>
        <taxon>Varanidae</taxon>
        <taxon>Varanus</taxon>
    </lineage>
</organism>
<dbReference type="Proteomes" id="UP000694545">
    <property type="component" value="Unplaced"/>
</dbReference>
<dbReference type="CDD" id="cd00104">
    <property type="entry name" value="KAZAL_FS"/>
    <property type="match status" value="1"/>
</dbReference>
<protein>
    <recommendedName>
        <fullName evidence="1">Kazal-like domain-containing protein</fullName>
    </recommendedName>
</protein>
<dbReference type="InterPro" id="IPR002350">
    <property type="entry name" value="Kazal_dom"/>
</dbReference>
<dbReference type="Ensembl" id="ENSVKKT00000023072.1">
    <property type="protein sequence ID" value="ENSVKKP00000022514.1"/>
    <property type="gene ID" value="ENSVKKG00000014986.1"/>
</dbReference>
<keyword evidence="3" id="KW-1185">Reference proteome</keyword>
<dbReference type="PROSITE" id="PS00282">
    <property type="entry name" value="KAZAL_1"/>
    <property type="match status" value="1"/>
</dbReference>
<evidence type="ECO:0000313" key="2">
    <source>
        <dbReference type="Ensembl" id="ENSVKKP00000022514.1"/>
    </source>
</evidence>
<dbReference type="SMART" id="SM00280">
    <property type="entry name" value="KAZAL"/>
    <property type="match status" value="1"/>
</dbReference>
<evidence type="ECO:0000259" key="1">
    <source>
        <dbReference type="PROSITE" id="PS51465"/>
    </source>
</evidence>
<dbReference type="SUPFAM" id="SSF100895">
    <property type="entry name" value="Kazal-type serine protease inhibitors"/>
    <property type="match status" value="1"/>
</dbReference>
<dbReference type="Pfam" id="PF00050">
    <property type="entry name" value="Kazal_1"/>
    <property type="match status" value="1"/>
</dbReference>
<sequence length="110" mass="12170">SPPDVLEGAPQAASILVILPLSPHMGKDLKMHCTLSHTLSPSFSQHQHHCFRDVYNPRCPSNYRPHCGSDGVTYRNHCTFCNAYFFLIVPPAAAKCSNSCQSPVSVNLRF</sequence>
<reference evidence="2" key="2">
    <citation type="submission" date="2025-09" db="UniProtKB">
        <authorList>
            <consortium name="Ensembl"/>
        </authorList>
    </citation>
    <scope>IDENTIFICATION</scope>
</reference>
<name>A0A8D2LHM1_VARKO</name>
<dbReference type="Gene3D" id="3.30.60.30">
    <property type="match status" value="1"/>
</dbReference>
<dbReference type="PROSITE" id="PS51465">
    <property type="entry name" value="KAZAL_2"/>
    <property type="match status" value="1"/>
</dbReference>
<accession>A0A8D2LHM1</accession>
<dbReference type="AlphaFoldDB" id="A0A8D2LHM1"/>
<reference evidence="2" key="1">
    <citation type="submission" date="2025-08" db="UniProtKB">
        <authorList>
            <consortium name="Ensembl"/>
        </authorList>
    </citation>
    <scope>IDENTIFICATION</scope>
</reference>
<feature type="domain" description="Kazal-like" evidence="1">
    <location>
        <begin position="44"/>
        <end position="110"/>
    </location>
</feature>
<dbReference type="InterPro" id="IPR036058">
    <property type="entry name" value="Kazal_dom_sf"/>
</dbReference>
<evidence type="ECO:0000313" key="3">
    <source>
        <dbReference type="Proteomes" id="UP000694545"/>
    </source>
</evidence>